<dbReference type="EMBL" id="CP003985">
    <property type="protein sequence ID" value="AGF77171.1"/>
    <property type="molecule type" value="Genomic_DNA"/>
</dbReference>
<dbReference type="AlphaFoldDB" id="M1PL13"/>
<dbReference type="HOGENOM" id="CLU_2842681_0_0_7"/>
<evidence type="ECO:0000313" key="2">
    <source>
        <dbReference type="EMBL" id="AGF77171.1"/>
    </source>
</evidence>
<reference evidence="3" key="1">
    <citation type="journal article" date="2013" name="Stand. Genomic Sci.">
        <title>Complete genome sequence of Desulfocapsa sulfexigens, a marine deltaproteobacterium specialized in disproportionating inorganic sulfur compounds.</title>
        <authorList>
            <person name="Finster K.W."/>
            <person name="Kjeldsen K.U."/>
            <person name="Kube M."/>
            <person name="Reinhardt R."/>
            <person name="Mussmann M."/>
            <person name="Amann R."/>
            <person name="Schreiber L."/>
        </authorList>
    </citation>
    <scope>NUCLEOTIDE SEQUENCE [LARGE SCALE GENOMIC DNA]</scope>
    <source>
        <strain evidence="3">DSM 10523 / SB164P1</strain>
    </source>
</reference>
<sequence length="65" mass="7386">MIFAVWEIRTHLLDFFYSLQLLPVLAKAVLSYASVTAAVLCLILSIPIVVLYMVKIFDRKNKQAS</sequence>
<dbReference type="KEGG" id="dsf:UWK_00590"/>
<keyword evidence="1" id="KW-0812">Transmembrane</keyword>
<evidence type="ECO:0000256" key="1">
    <source>
        <dbReference type="SAM" id="Phobius"/>
    </source>
</evidence>
<keyword evidence="1" id="KW-1133">Transmembrane helix</keyword>
<accession>M1PL13</accession>
<protein>
    <submittedName>
        <fullName evidence="2">Uncharacterized protein</fullName>
    </submittedName>
</protein>
<keyword evidence="1" id="KW-0472">Membrane</keyword>
<dbReference type="STRING" id="1167006.UWK_00590"/>
<name>M1PL13_DESSD</name>
<gene>
    <name evidence="2" type="ordered locus">UWK_00590</name>
</gene>
<keyword evidence="3" id="KW-1185">Reference proteome</keyword>
<feature type="transmembrane region" description="Helical" evidence="1">
    <location>
        <begin position="29"/>
        <end position="54"/>
    </location>
</feature>
<proteinExistence type="predicted"/>
<evidence type="ECO:0000313" key="3">
    <source>
        <dbReference type="Proteomes" id="UP000011721"/>
    </source>
</evidence>
<organism evidence="2 3">
    <name type="scientific">Desulfocapsa sulfexigens (strain DSM 10523 / SB164P1)</name>
    <dbReference type="NCBI Taxonomy" id="1167006"/>
    <lineage>
        <taxon>Bacteria</taxon>
        <taxon>Pseudomonadati</taxon>
        <taxon>Thermodesulfobacteriota</taxon>
        <taxon>Desulfobulbia</taxon>
        <taxon>Desulfobulbales</taxon>
        <taxon>Desulfocapsaceae</taxon>
        <taxon>Desulfocapsa</taxon>
    </lineage>
</organism>
<dbReference type="Proteomes" id="UP000011721">
    <property type="component" value="Chromosome"/>
</dbReference>